<dbReference type="RefSeq" id="WP_148512150.1">
    <property type="nucleotide sequence ID" value="NZ_CP042966.1"/>
</dbReference>
<gene>
    <name evidence="1" type="ORF">SMN_1973</name>
</gene>
<keyword evidence="2" id="KW-1185">Reference proteome</keyword>
<evidence type="ECO:0000313" key="1">
    <source>
        <dbReference type="EMBL" id="QEH06738.1"/>
    </source>
</evidence>
<protein>
    <submittedName>
        <fullName evidence="1">Uncharacterized protein</fullName>
    </submittedName>
</protein>
<reference evidence="1" key="1">
    <citation type="submission" date="2019-08" db="EMBL/GenBank/DDBJ databases">
        <title>Organohalide respiration in Sulfurospirillum species is regulated by a two-component system as unraveled by comparative genomics, and transcriptomics, and regulator binding studies.</title>
        <authorList>
            <person name="Goris T."/>
            <person name="Esken J."/>
            <person name="Gadkari J."/>
            <person name="Bischler T."/>
            <person name="Foerstner K."/>
            <person name="Sharma C.M."/>
            <person name="Diekert G."/>
            <person name="Schubert T."/>
        </authorList>
    </citation>
    <scope>NUCLEOTIDE SEQUENCE [LARGE SCALE GENOMIC DNA]</scope>
    <source>
        <strain evidence="1">N</strain>
    </source>
</reference>
<name>A0ABX5Z2F7_SULMU</name>
<dbReference type="Proteomes" id="UP000323483">
    <property type="component" value="Chromosome"/>
</dbReference>
<sequence>MGQVKNIGQNTAEEFFETILYMTAYQETRTIMQEYTKDIENPIIKEAIESAMSVAVFGAVFFAVQKQEQIIAKVFDIAENLILLLVAKSRVAFGKIKGLKGTKLFRKLNFLQSKSSDDLRTAHVVASYMPVKANTHAISKTGQNQSVGATSGSSYQMYNDTKQSVYQRENLHMNFGNAMASRYNQTLLFKLFTKSFTAQDELLIKKILGRETGAAVSIEDLNQVGDFLFVKDTNGKVTGLSEAFLQLVNTLGYVNK</sequence>
<proteinExistence type="predicted"/>
<evidence type="ECO:0000313" key="2">
    <source>
        <dbReference type="Proteomes" id="UP000323483"/>
    </source>
</evidence>
<accession>A0ABX5Z2F7</accession>
<organism evidence="1 2">
    <name type="scientific">Sulfurospirillum multivorans</name>
    <name type="common">Dehalospirillum multivorans</name>
    <dbReference type="NCBI Taxonomy" id="66821"/>
    <lineage>
        <taxon>Bacteria</taxon>
        <taxon>Pseudomonadati</taxon>
        <taxon>Campylobacterota</taxon>
        <taxon>Epsilonproteobacteria</taxon>
        <taxon>Campylobacterales</taxon>
        <taxon>Sulfurospirillaceae</taxon>
        <taxon>Sulfurospirillum</taxon>
    </lineage>
</organism>
<dbReference type="EMBL" id="CP042966">
    <property type="protein sequence ID" value="QEH06738.1"/>
    <property type="molecule type" value="Genomic_DNA"/>
</dbReference>